<comment type="caution">
    <text evidence="1">The sequence shown here is derived from an EMBL/GenBank/DDBJ whole genome shotgun (WGS) entry which is preliminary data.</text>
</comment>
<name>A0AAW1A0H4_9HYME</name>
<dbReference type="AlphaFoldDB" id="A0AAW1A0H4"/>
<gene>
    <name evidence="1" type="ORF">QLX08_004839</name>
</gene>
<evidence type="ECO:0000313" key="2">
    <source>
        <dbReference type="Proteomes" id="UP001432146"/>
    </source>
</evidence>
<proteinExistence type="predicted"/>
<keyword evidence="2" id="KW-1185">Reference proteome</keyword>
<dbReference type="EMBL" id="JAWNGG020000077">
    <property type="protein sequence ID" value="KAK9303532.1"/>
    <property type="molecule type" value="Genomic_DNA"/>
</dbReference>
<protein>
    <submittedName>
        <fullName evidence="1">Uncharacterized protein</fullName>
    </submittedName>
</protein>
<evidence type="ECO:0000313" key="1">
    <source>
        <dbReference type="EMBL" id="KAK9303532.1"/>
    </source>
</evidence>
<organism evidence="1 2">
    <name type="scientific">Tetragonisca angustula</name>
    <dbReference type="NCBI Taxonomy" id="166442"/>
    <lineage>
        <taxon>Eukaryota</taxon>
        <taxon>Metazoa</taxon>
        <taxon>Ecdysozoa</taxon>
        <taxon>Arthropoda</taxon>
        <taxon>Hexapoda</taxon>
        <taxon>Insecta</taxon>
        <taxon>Pterygota</taxon>
        <taxon>Neoptera</taxon>
        <taxon>Endopterygota</taxon>
        <taxon>Hymenoptera</taxon>
        <taxon>Apocrita</taxon>
        <taxon>Aculeata</taxon>
        <taxon>Apoidea</taxon>
        <taxon>Anthophila</taxon>
        <taxon>Apidae</taxon>
        <taxon>Tetragonisca</taxon>
    </lineage>
</organism>
<dbReference type="Proteomes" id="UP001432146">
    <property type="component" value="Unassembled WGS sequence"/>
</dbReference>
<accession>A0AAW1A0H4</accession>
<sequence>MTRVLPADESETRAGNSLRDALRELIAESAAGLEVTRWIGRFYRTRSRALSGYRQTTRPVANSNRLNGALVTRGVTFLHALLGETYLLKIKRTITADRANSFRLRSCGNRSRGLSNGDSPLAIFSGRSTTTTCQKRACRIRVSCRDSLLSRTRGSRQHRRALAVSPITS</sequence>
<reference evidence="1 2" key="1">
    <citation type="submission" date="2024-05" db="EMBL/GenBank/DDBJ databases">
        <title>The nuclear and mitochondrial genome assemblies of Tetragonisca angustula (Apidae: Meliponini), a tiny yet remarkable pollinator in the Neotropics.</title>
        <authorList>
            <person name="Ferrari R."/>
            <person name="Ricardo P.C."/>
            <person name="Dias F.C."/>
            <person name="Araujo N.S."/>
            <person name="Soares D.O."/>
            <person name="Zhou Q.-S."/>
            <person name="Zhu C.-D."/>
            <person name="Coutinho L."/>
            <person name="Airas M.C."/>
            <person name="Batista T.M."/>
        </authorList>
    </citation>
    <scope>NUCLEOTIDE SEQUENCE [LARGE SCALE GENOMIC DNA]</scope>
    <source>
        <strain evidence="1">ASF017062</strain>
        <tissue evidence="1">Abdomen</tissue>
    </source>
</reference>